<dbReference type="InterPro" id="IPR028098">
    <property type="entry name" value="Glyco_trans_4-like_N"/>
</dbReference>
<dbReference type="Gene3D" id="3.40.50.2000">
    <property type="entry name" value="Glycogen Phosphorylase B"/>
    <property type="match status" value="2"/>
</dbReference>
<name>A0ABY2ITT9_9MICO</name>
<accession>A0ABY2ITT9</accession>
<gene>
    <name evidence="6" type="ORF">E3T28_14550</name>
</gene>
<reference evidence="6 7" key="1">
    <citation type="submission" date="2019-03" db="EMBL/GenBank/DDBJ databases">
        <title>Genomics of glacier-inhabiting Cryobacterium strains.</title>
        <authorList>
            <person name="Liu Q."/>
            <person name="Xin Y.-H."/>
        </authorList>
    </citation>
    <scope>NUCLEOTIDE SEQUENCE [LARGE SCALE GENOMIC DNA]</scope>
    <source>
        <strain evidence="6 7">TMT1-23-1</strain>
    </source>
</reference>
<comment type="caution">
    <text evidence="6">The sequence shown here is derived from an EMBL/GenBank/DDBJ whole genome shotgun (WGS) entry which is preliminary data.</text>
</comment>
<proteinExistence type="predicted"/>
<evidence type="ECO:0000313" key="7">
    <source>
        <dbReference type="Proteomes" id="UP000297853"/>
    </source>
</evidence>
<evidence type="ECO:0000259" key="4">
    <source>
        <dbReference type="Pfam" id="PF00534"/>
    </source>
</evidence>
<dbReference type="InterPro" id="IPR050194">
    <property type="entry name" value="Glycosyltransferase_grp1"/>
</dbReference>
<feature type="domain" description="Glycosyltransferase subfamily 4-like N-terminal" evidence="5">
    <location>
        <begin position="27"/>
        <end position="208"/>
    </location>
</feature>
<dbReference type="SUPFAM" id="SSF53756">
    <property type="entry name" value="UDP-Glycosyltransferase/glycogen phosphorylase"/>
    <property type="match status" value="1"/>
</dbReference>
<feature type="domain" description="Glycosyl transferase family 1" evidence="4">
    <location>
        <begin position="233"/>
        <end position="388"/>
    </location>
</feature>
<evidence type="ECO:0000313" key="6">
    <source>
        <dbReference type="EMBL" id="TFC94711.1"/>
    </source>
</evidence>
<dbReference type="InterPro" id="IPR001296">
    <property type="entry name" value="Glyco_trans_1"/>
</dbReference>
<organism evidence="6 7">
    <name type="scientific">Cryobacterium sinapicolor</name>
    <dbReference type="NCBI Taxonomy" id="1259236"/>
    <lineage>
        <taxon>Bacteria</taxon>
        <taxon>Bacillati</taxon>
        <taxon>Actinomycetota</taxon>
        <taxon>Actinomycetes</taxon>
        <taxon>Micrococcales</taxon>
        <taxon>Microbacteriaceae</taxon>
        <taxon>Cryobacterium</taxon>
    </lineage>
</organism>
<dbReference type="RefSeq" id="WP_134432633.1">
    <property type="nucleotide sequence ID" value="NZ_SOGQ01000081.1"/>
</dbReference>
<protein>
    <recommendedName>
        <fullName evidence="1">D-inositol 3-phosphate glycosyltransferase</fullName>
    </recommendedName>
</protein>
<evidence type="ECO:0000259" key="5">
    <source>
        <dbReference type="Pfam" id="PF13579"/>
    </source>
</evidence>
<dbReference type="CDD" id="cd03794">
    <property type="entry name" value="GT4_WbuB-like"/>
    <property type="match status" value="1"/>
</dbReference>
<dbReference type="EMBL" id="SOGQ01000081">
    <property type="protein sequence ID" value="TFC94711.1"/>
    <property type="molecule type" value="Genomic_DNA"/>
</dbReference>
<evidence type="ECO:0000256" key="2">
    <source>
        <dbReference type="ARBA" id="ARBA00022676"/>
    </source>
</evidence>
<evidence type="ECO:0000256" key="3">
    <source>
        <dbReference type="ARBA" id="ARBA00022679"/>
    </source>
</evidence>
<evidence type="ECO:0000256" key="1">
    <source>
        <dbReference type="ARBA" id="ARBA00021292"/>
    </source>
</evidence>
<dbReference type="Proteomes" id="UP000297853">
    <property type="component" value="Unassembled WGS sequence"/>
</dbReference>
<sequence>MVISDSTLKIVIVTQYYKPEHARIPVEIARSLAERGHEVRVVTGYPNYPEGRLYPEYRQRLRHHEWDGAVRVRRVPIVVSHSQNALARFANYVSFAVSSLGASRFVADADVVYVYATQMTASLAPCLWRVTRGIPFVLHIQDLWPESVTGSSMVSGSLAKRLINGSLRPWLGAVYRRSSAVIATAPTMARMLVDRGVESRKVYTVLNWAEERGAQEQRGGPAGPAGAGTGLSLVYAGNLGEFQDLDTVIRAGARSTGLEGFTLTIVGSGVAEEGLKRLAQELGASSIVFRGRVPHADMDEIYAASDFQVVPLRDLEIFRGTIPSKFQGSLANGIPVITTVAGDVSAIVRTREIGFASAPGDVDALAASFRSAYALSSASRRLMGERARAYYTAEMSRDAGVERIEEILRSAAQLRTKKAKN</sequence>
<keyword evidence="7" id="KW-1185">Reference proteome</keyword>
<dbReference type="Pfam" id="PF13579">
    <property type="entry name" value="Glyco_trans_4_4"/>
    <property type="match status" value="1"/>
</dbReference>
<keyword evidence="2" id="KW-0328">Glycosyltransferase</keyword>
<dbReference type="PANTHER" id="PTHR45947:SF3">
    <property type="entry name" value="SULFOQUINOVOSYL TRANSFERASE SQD2"/>
    <property type="match status" value="1"/>
</dbReference>
<keyword evidence="3" id="KW-0808">Transferase</keyword>
<dbReference type="Pfam" id="PF00534">
    <property type="entry name" value="Glycos_transf_1"/>
    <property type="match status" value="1"/>
</dbReference>
<dbReference type="PANTHER" id="PTHR45947">
    <property type="entry name" value="SULFOQUINOVOSYL TRANSFERASE SQD2"/>
    <property type="match status" value="1"/>
</dbReference>